<evidence type="ECO:0000313" key="5">
    <source>
        <dbReference type="Proteomes" id="UP000749311"/>
    </source>
</evidence>
<feature type="domain" description="Cell wall-active antibiotics response LiaF-like C-terminal" evidence="3">
    <location>
        <begin position="132"/>
        <end position="194"/>
    </location>
</feature>
<organism evidence="4 5">
    <name type="scientific">Brooklawnia cerclae</name>
    <dbReference type="NCBI Taxonomy" id="349934"/>
    <lineage>
        <taxon>Bacteria</taxon>
        <taxon>Bacillati</taxon>
        <taxon>Actinomycetota</taxon>
        <taxon>Actinomycetes</taxon>
        <taxon>Propionibacteriales</taxon>
        <taxon>Propionibacteriaceae</taxon>
        <taxon>Brooklawnia</taxon>
    </lineage>
</organism>
<feature type="region of interest" description="Disordered" evidence="1">
    <location>
        <begin position="83"/>
        <end position="102"/>
    </location>
</feature>
<dbReference type="RefSeq" id="WP_167170276.1">
    <property type="nucleotide sequence ID" value="NZ_BAAAOO010000009.1"/>
</dbReference>
<dbReference type="Pfam" id="PF08044">
    <property type="entry name" value="DUF1707"/>
    <property type="match status" value="1"/>
</dbReference>
<dbReference type="PANTHER" id="PTHR40763:SF4">
    <property type="entry name" value="DUF1707 DOMAIN-CONTAINING PROTEIN"/>
    <property type="match status" value="1"/>
</dbReference>
<accession>A0ABX0SIP4</accession>
<dbReference type="InterPro" id="IPR024425">
    <property type="entry name" value="LiaF-like_C"/>
</dbReference>
<evidence type="ECO:0008006" key="6">
    <source>
        <dbReference type="Google" id="ProtNLM"/>
    </source>
</evidence>
<feature type="compositionally biased region" description="Polar residues" evidence="1">
    <location>
        <begin position="83"/>
        <end position="97"/>
    </location>
</feature>
<dbReference type="Pfam" id="PF09922">
    <property type="entry name" value="LiaF-like_C"/>
    <property type="match status" value="1"/>
</dbReference>
<dbReference type="EMBL" id="JAAMOZ010000002">
    <property type="protein sequence ID" value="NIH58264.1"/>
    <property type="molecule type" value="Genomic_DNA"/>
</dbReference>
<evidence type="ECO:0000256" key="1">
    <source>
        <dbReference type="SAM" id="MobiDB-lite"/>
    </source>
</evidence>
<evidence type="ECO:0000313" key="4">
    <source>
        <dbReference type="EMBL" id="NIH58264.1"/>
    </source>
</evidence>
<proteinExistence type="predicted"/>
<reference evidence="4 5" key="1">
    <citation type="submission" date="2020-02" db="EMBL/GenBank/DDBJ databases">
        <title>Sequencing the genomes of 1000 actinobacteria strains.</title>
        <authorList>
            <person name="Klenk H.-P."/>
        </authorList>
    </citation>
    <scope>NUCLEOTIDE SEQUENCE [LARGE SCALE GENOMIC DNA]</scope>
    <source>
        <strain evidence="4 5">DSM 19609</strain>
    </source>
</reference>
<keyword evidence="5" id="KW-1185">Reference proteome</keyword>
<comment type="caution">
    <text evidence="4">The sequence shown here is derived from an EMBL/GenBank/DDBJ whole genome shotgun (WGS) entry which is preliminary data.</text>
</comment>
<gene>
    <name evidence="4" type="ORF">FB473_002956</name>
</gene>
<evidence type="ECO:0000259" key="2">
    <source>
        <dbReference type="Pfam" id="PF08044"/>
    </source>
</evidence>
<name>A0ABX0SIP4_9ACTN</name>
<sequence length="238" mass="25627">MTETPDWASRPRLRAGDADRQHAIERLTTAWRAGKLGVSEFRERTNTALEATYIDDLDALLSDLGTYSTPDAYGVPGQAATDLATTRPATGGSIQDSWHSENDNLPVRYADPDEPRDHLTIGVMSGHERVGRWVVAPTHVAVGFMGGAVIDLREAVFSERETTITCVGVMGGVEVIVPPDMDVRLSGVGFMGGFGWEHTEDARAAHLPSPDSPRVIVNGIGLMGGVAVKRLEIGEPLR</sequence>
<evidence type="ECO:0000259" key="3">
    <source>
        <dbReference type="Pfam" id="PF09922"/>
    </source>
</evidence>
<dbReference type="InterPro" id="IPR012551">
    <property type="entry name" value="DUF1707_SHOCT-like"/>
</dbReference>
<protein>
    <recommendedName>
        <fullName evidence="6">Cell wall-active antibiotics response LiaF-like C-terminal domain-containing protein</fullName>
    </recommendedName>
</protein>
<dbReference type="Proteomes" id="UP000749311">
    <property type="component" value="Unassembled WGS sequence"/>
</dbReference>
<dbReference type="PANTHER" id="PTHR40763">
    <property type="entry name" value="MEMBRANE PROTEIN-RELATED"/>
    <property type="match status" value="1"/>
</dbReference>
<feature type="domain" description="DUF1707" evidence="2">
    <location>
        <begin position="13"/>
        <end position="64"/>
    </location>
</feature>